<evidence type="ECO:0000313" key="2">
    <source>
        <dbReference type="EMBL" id="OOV06532.1"/>
    </source>
</evidence>
<dbReference type="InterPro" id="IPR004045">
    <property type="entry name" value="Glutathione_S-Trfase_N"/>
</dbReference>
<reference evidence="2 3" key="1">
    <citation type="submission" date="2017-01" db="EMBL/GenBank/DDBJ databases">
        <title>Genome sequencing of Rhodoferax fermentans JCM 7819.</title>
        <authorList>
            <person name="Kim Y.J."/>
            <person name="Farh M.E.-A."/>
            <person name="Yang D.-C."/>
        </authorList>
    </citation>
    <scope>NUCLEOTIDE SEQUENCE [LARGE SCALE GENOMIC DNA]</scope>
    <source>
        <strain evidence="2 3">JCM 7819</strain>
    </source>
</reference>
<organism evidence="2 3">
    <name type="scientific">Rhodoferax fermentans</name>
    <dbReference type="NCBI Taxonomy" id="28066"/>
    <lineage>
        <taxon>Bacteria</taxon>
        <taxon>Pseudomonadati</taxon>
        <taxon>Pseudomonadota</taxon>
        <taxon>Betaproteobacteria</taxon>
        <taxon>Burkholderiales</taxon>
        <taxon>Comamonadaceae</taxon>
        <taxon>Rhodoferax</taxon>
    </lineage>
</organism>
<dbReference type="Gene3D" id="1.20.1050.10">
    <property type="match status" value="1"/>
</dbReference>
<dbReference type="GO" id="GO:0004364">
    <property type="term" value="F:glutathione transferase activity"/>
    <property type="evidence" value="ECO:0007669"/>
    <property type="project" value="TreeGrafter"/>
</dbReference>
<dbReference type="SUPFAM" id="SSF47616">
    <property type="entry name" value="GST C-terminal domain-like"/>
    <property type="match status" value="1"/>
</dbReference>
<dbReference type="AlphaFoldDB" id="A0A1T1AQZ3"/>
<dbReference type="CDD" id="cd03043">
    <property type="entry name" value="GST_N_1"/>
    <property type="match status" value="1"/>
</dbReference>
<dbReference type="OrthoDB" id="9799538at2"/>
<dbReference type="STRING" id="28066.RF819_07105"/>
<name>A0A1T1AQZ3_RHOFE</name>
<dbReference type="Proteomes" id="UP000190750">
    <property type="component" value="Unassembled WGS sequence"/>
</dbReference>
<dbReference type="RefSeq" id="WP_078364330.1">
    <property type="nucleotide sequence ID" value="NZ_MTJN01000002.1"/>
</dbReference>
<dbReference type="PROSITE" id="PS50404">
    <property type="entry name" value="GST_NTER"/>
    <property type="match status" value="1"/>
</dbReference>
<dbReference type="SUPFAM" id="SSF52833">
    <property type="entry name" value="Thioredoxin-like"/>
    <property type="match status" value="1"/>
</dbReference>
<dbReference type="GO" id="GO:0016034">
    <property type="term" value="F:maleylacetoacetate isomerase activity"/>
    <property type="evidence" value="ECO:0007669"/>
    <property type="project" value="TreeGrafter"/>
</dbReference>
<dbReference type="PANTHER" id="PTHR42673:SF4">
    <property type="entry name" value="MALEYLACETOACETATE ISOMERASE"/>
    <property type="match status" value="1"/>
</dbReference>
<dbReference type="InterPro" id="IPR036282">
    <property type="entry name" value="Glutathione-S-Trfase_C_sf"/>
</dbReference>
<sequence>MIQLYIGNKNYSSWSMRPWVLLKQAGIPFEEVMVRFDAFTPDSQFKAALKPVSPTGKVPVLVDGDLVVWDTLAIAEYLAEQFPDKQLWPTNKAARARARSICAEMHSGFTSLRNHCPMNIEARLPDTGALLWRDQPGVRADVARLIEMWRPLLQAHGGPLLFGDFSVADAYFAPICTRLVTYGLPLPEDIAAYVQRVCALPGVKAWIDGACAEQDFLDFEEPYRLASQANKPQA</sequence>
<dbReference type="SFLD" id="SFLDG00358">
    <property type="entry name" value="Main_(cytGST)"/>
    <property type="match status" value="1"/>
</dbReference>
<dbReference type="InterPro" id="IPR040079">
    <property type="entry name" value="Glutathione_S-Trfase"/>
</dbReference>
<dbReference type="Pfam" id="PF13410">
    <property type="entry name" value="GST_C_2"/>
    <property type="match status" value="1"/>
</dbReference>
<keyword evidence="2" id="KW-0808">Transferase</keyword>
<gene>
    <name evidence="2" type="ORF">RF819_07105</name>
</gene>
<dbReference type="InterPro" id="IPR036249">
    <property type="entry name" value="Thioredoxin-like_sf"/>
</dbReference>
<dbReference type="EMBL" id="MTJN01000002">
    <property type="protein sequence ID" value="OOV06532.1"/>
    <property type="molecule type" value="Genomic_DNA"/>
</dbReference>
<dbReference type="GO" id="GO:0006559">
    <property type="term" value="P:L-phenylalanine catabolic process"/>
    <property type="evidence" value="ECO:0007669"/>
    <property type="project" value="TreeGrafter"/>
</dbReference>
<protein>
    <submittedName>
        <fullName evidence="2">Glutathione S-transferase</fullName>
    </submittedName>
</protein>
<dbReference type="GO" id="GO:0006749">
    <property type="term" value="P:glutathione metabolic process"/>
    <property type="evidence" value="ECO:0007669"/>
    <property type="project" value="TreeGrafter"/>
</dbReference>
<proteinExistence type="predicted"/>
<feature type="domain" description="GST N-terminal" evidence="1">
    <location>
        <begin position="2"/>
        <end position="86"/>
    </location>
</feature>
<accession>A0A1T1AQZ3</accession>
<dbReference type="Gene3D" id="3.40.30.10">
    <property type="entry name" value="Glutaredoxin"/>
    <property type="match status" value="1"/>
</dbReference>
<dbReference type="FunFam" id="3.40.30.10:FF:000206">
    <property type="entry name" value="Probable glutathione S-transferase"/>
    <property type="match status" value="1"/>
</dbReference>
<evidence type="ECO:0000313" key="3">
    <source>
        <dbReference type="Proteomes" id="UP000190750"/>
    </source>
</evidence>
<evidence type="ECO:0000259" key="1">
    <source>
        <dbReference type="PROSITE" id="PS50404"/>
    </source>
</evidence>
<keyword evidence="3" id="KW-1185">Reference proteome</keyword>
<dbReference type="SFLD" id="SFLDS00019">
    <property type="entry name" value="Glutathione_Transferase_(cytos"/>
    <property type="match status" value="1"/>
</dbReference>
<comment type="caution">
    <text evidence="2">The sequence shown here is derived from an EMBL/GenBank/DDBJ whole genome shotgun (WGS) entry which is preliminary data.</text>
</comment>
<dbReference type="Pfam" id="PF13409">
    <property type="entry name" value="GST_N_2"/>
    <property type="match status" value="1"/>
</dbReference>
<dbReference type="CDD" id="cd03194">
    <property type="entry name" value="GST_C_3"/>
    <property type="match status" value="1"/>
</dbReference>
<dbReference type="PANTHER" id="PTHR42673">
    <property type="entry name" value="MALEYLACETOACETATE ISOMERASE"/>
    <property type="match status" value="1"/>
</dbReference>